<dbReference type="SUPFAM" id="SSF50729">
    <property type="entry name" value="PH domain-like"/>
    <property type="match status" value="1"/>
</dbReference>
<gene>
    <name evidence="6" type="ORF">CAUPRSCDRAFT_12927</name>
</gene>
<evidence type="ECO:0000256" key="4">
    <source>
        <dbReference type="SAM" id="Coils"/>
    </source>
</evidence>
<organism evidence="6 7">
    <name type="scientific">Caulochytrium protostelioides</name>
    <dbReference type="NCBI Taxonomy" id="1555241"/>
    <lineage>
        <taxon>Eukaryota</taxon>
        <taxon>Fungi</taxon>
        <taxon>Fungi incertae sedis</taxon>
        <taxon>Chytridiomycota</taxon>
        <taxon>Chytridiomycota incertae sedis</taxon>
        <taxon>Chytridiomycetes</taxon>
        <taxon>Caulochytriales</taxon>
        <taxon>Caulochytriaceae</taxon>
        <taxon>Caulochytrium</taxon>
    </lineage>
</organism>
<dbReference type="PANTHER" id="PTHR22988">
    <property type="entry name" value="MYOTONIC DYSTROPHY S/T KINASE-RELATED"/>
    <property type="match status" value="1"/>
</dbReference>
<dbReference type="Gene3D" id="2.30.29.30">
    <property type="entry name" value="Pleckstrin-homology domain (PH domain)/Phosphotyrosine-binding domain (PTB)"/>
    <property type="match status" value="1"/>
</dbReference>
<dbReference type="PANTHER" id="PTHR22988:SF71">
    <property type="entry name" value="CITRON RHO-INTERACTING KINASE"/>
    <property type="match status" value="1"/>
</dbReference>
<reference evidence="7" key="1">
    <citation type="journal article" date="2018" name="Nat. Microbiol.">
        <title>Leveraging single-cell genomics to expand the fungal tree of life.</title>
        <authorList>
            <person name="Ahrendt S.R."/>
            <person name="Quandt C.A."/>
            <person name="Ciobanu D."/>
            <person name="Clum A."/>
            <person name="Salamov A."/>
            <person name="Andreopoulos B."/>
            <person name="Cheng J.F."/>
            <person name="Woyke T."/>
            <person name="Pelin A."/>
            <person name="Henrissat B."/>
            <person name="Reynolds N.K."/>
            <person name="Benny G.L."/>
            <person name="Smith M.E."/>
            <person name="James T.Y."/>
            <person name="Grigoriev I.V."/>
        </authorList>
    </citation>
    <scope>NUCLEOTIDE SEQUENCE [LARGE SCALE GENOMIC DNA]</scope>
    <source>
        <strain evidence="7">ATCC 52028</strain>
    </source>
</reference>
<feature type="coiled-coil region" evidence="4">
    <location>
        <begin position="117"/>
        <end position="228"/>
    </location>
</feature>
<dbReference type="GO" id="GO:0031032">
    <property type="term" value="P:actomyosin structure organization"/>
    <property type="evidence" value="ECO:0007669"/>
    <property type="project" value="TreeGrafter"/>
</dbReference>
<protein>
    <recommendedName>
        <fullName evidence="5">PH domain-containing protein</fullName>
    </recommendedName>
</protein>
<evidence type="ECO:0000256" key="1">
    <source>
        <dbReference type="ARBA" id="ARBA00022553"/>
    </source>
</evidence>
<proteinExistence type="predicted"/>
<name>A0A4P9WT47_9FUNG</name>
<dbReference type="InterPro" id="IPR050839">
    <property type="entry name" value="Rho-assoc_Ser/Thr_Kinase"/>
</dbReference>
<dbReference type="GO" id="GO:0005856">
    <property type="term" value="C:cytoskeleton"/>
    <property type="evidence" value="ECO:0007669"/>
    <property type="project" value="TreeGrafter"/>
</dbReference>
<dbReference type="InterPro" id="IPR057529">
    <property type="entry name" value="MRCK/ROCK_PH"/>
</dbReference>
<comment type="catalytic activity">
    <reaction evidence="3">
        <text>L-seryl-[protein] + ATP = O-phospho-L-seryl-[protein] + ADP + H(+)</text>
        <dbReference type="Rhea" id="RHEA:17989"/>
        <dbReference type="Rhea" id="RHEA-COMP:9863"/>
        <dbReference type="Rhea" id="RHEA-COMP:11604"/>
        <dbReference type="ChEBI" id="CHEBI:15378"/>
        <dbReference type="ChEBI" id="CHEBI:29999"/>
        <dbReference type="ChEBI" id="CHEBI:30616"/>
        <dbReference type="ChEBI" id="CHEBI:83421"/>
        <dbReference type="ChEBI" id="CHEBI:456216"/>
        <dbReference type="EC" id="2.7.11.1"/>
    </reaction>
</comment>
<sequence>MPEYTGTFSANEPICGWVKTPKGGKVKKGWKLNYAVLKDNQLMLFEREKDVGVLDGIVVADLRTPLFIVRAVSQNELIHANSKDIDCIFKIQSSRFDDPTMKSLPSNLGSHSALNSTRNLAMTKEEKERRMANLQKAVDQEEQMLKASEKMMAAAGSETARAMTLGHVEQTRKQLVNLRNALQQIQSVQPVSASASNEQLARSVSDWVKVLETELTELVKKRDAIKHEMAIGGPEETSSLTTSALAAIQPVMRKE</sequence>
<dbReference type="InterPro" id="IPR001849">
    <property type="entry name" value="PH_domain"/>
</dbReference>
<feature type="domain" description="PH" evidence="5">
    <location>
        <begin position="11"/>
        <end position="216"/>
    </location>
</feature>
<evidence type="ECO:0000313" key="6">
    <source>
        <dbReference type="EMBL" id="RKO95373.1"/>
    </source>
</evidence>
<feature type="non-terminal residue" evidence="6">
    <location>
        <position position="255"/>
    </location>
</feature>
<dbReference type="EMBL" id="ML011975">
    <property type="protein sequence ID" value="RKO95373.1"/>
    <property type="molecule type" value="Genomic_DNA"/>
</dbReference>
<accession>A0A4P9WT47</accession>
<dbReference type="GO" id="GO:0005737">
    <property type="term" value="C:cytoplasm"/>
    <property type="evidence" value="ECO:0007669"/>
    <property type="project" value="TreeGrafter"/>
</dbReference>
<dbReference type="GO" id="GO:0004674">
    <property type="term" value="F:protein serine/threonine kinase activity"/>
    <property type="evidence" value="ECO:0007669"/>
    <property type="project" value="UniProtKB-EC"/>
</dbReference>
<evidence type="ECO:0000313" key="7">
    <source>
        <dbReference type="Proteomes" id="UP000268535"/>
    </source>
</evidence>
<dbReference type="AlphaFoldDB" id="A0A4P9WT47"/>
<dbReference type="PROSITE" id="PS50003">
    <property type="entry name" value="PH_DOMAIN"/>
    <property type="match status" value="1"/>
</dbReference>
<evidence type="ECO:0000256" key="3">
    <source>
        <dbReference type="ARBA" id="ARBA00048679"/>
    </source>
</evidence>
<dbReference type="Proteomes" id="UP000268535">
    <property type="component" value="Unassembled WGS sequence"/>
</dbReference>
<keyword evidence="4" id="KW-0175">Coiled coil</keyword>
<dbReference type="Pfam" id="PF25346">
    <property type="entry name" value="PH_MRCK"/>
    <property type="match status" value="1"/>
</dbReference>
<dbReference type="InterPro" id="IPR011993">
    <property type="entry name" value="PH-like_dom_sf"/>
</dbReference>
<evidence type="ECO:0000259" key="5">
    <source>
        <dbReference type="PROSITE" id="PS50003"/>
    </source>
</evidence>
<keyword evidence="1" id="KW-0597">Phosphoprotein</keyword>
<comment type="catalytic activity">
    <reaction evidence="2">
        <text>L-threonyl-[protein] + ATP = O-phospho-L-threonyl-[protein] + ADP + H(+)</text>
        <dbReference type="Rhea" id="RHEA:46608"/>
        <dbReference type="Rhea" id="RHEA-COMP:11060"/>
        <dbReference type="Rhea" id="RHEA-COMP:11605"/>
        <dbReference type="ChEBI" id="CHEBI:15378"/>
        <dbReference type="ChEBI" id="CHEBI:30013"/>
        <dbReference type="ChEBI" id="CHEBI:30616"/>
        <dbReference type="ChEBI" id="CHEBI:61977"/>
        <dbReference type="ChEBI" id="CHEBI:456216"/>
        <dbReference type="EC" id="2.7.11.1"/>
    </reaction>
</comment>
<evidence type="ECO:0000256" key="2">
    <source>
        <dbReference type="ARBA" id="ARBA00047899"/>
    </source>
</evidence>